<evidence type="ECO:0000313" key="1">
    <source>
        <dbReference type="EMBL" id="SEH29604.1"/>
    </source>
</evidence>
<dbReference type="STRING" id="680127.SAMN05421593_1109"/>
<accession>A0A1H6H5Q0</accession>
<sequence>MDELNVSTKNPHALISEIIDKINNNNIRSWMYNETDEIFYHKGPQYIDHIYFKVKVDDARGILKFILYSDGNKFAESRAFQLLEGMLGRHFSGSTQII</sequence>
<dbReference type="EMBL" id="FNWQ01000001">
    <property type="protein sequence ID" value="SEH29604.1"/>
    <property type="molecule type" value="Genomic_DNA"/>
</dbReference>
<name>A0A1H6H5Q0_CHRCI</name>
<organism evidence="1 2">
    <name type="scientific">Chryseobacterium culicis</name>
    <dbReference type="NCBI Taxonomy" id="680127"/>
    <lineage>
        <taxon>Bacteria</taxon>
        <taxon>Pseudomonadati</taxon>
        <taxon>Bacteroidota</taxon>
        <taxon>Flavobacteriia</taxon>
        <taxon>Flavobacteriales</taxon>
        <taxon>Weeksellaceae</taxon>
        <taxon>Chryseobacterium group</taxon>
        <taxon>Chryseobacterium</taxon>
    </lineage>
</organism>
<protein>
    <submittedName>
        <fullName evidence="1">Uncharacterized protein</fullName>
    </submittedName>
</protein>
<dbReference type="Proteomes" id="UP000198561">
    <property type="component" value="Unassembled WGS sequence"/>
</dbReference>
<dbReference type="OrthoDB" id="1262798at2"/>
<proteinExistence type="predicted"/>
<dbReference type="AlphaFoldDB" id="A0A1H6H5Q0"/>
<gene>
    <name evidence="1" type="ORF">SAMN05421593_1109</name>
</gene>
<dbReference type="RefSeq" id="WP_089690271.1">
    <property type="nucleotide sequence ID" value="NZ_DALZIY010000001.1"/>
</dbReference>
<evidence type="ECO:0000313" key="2">
    <source>
        <dbReference type="Proteomes" id="UP000198561"/>
    </source>
</evidence>
<reference evidence="1 2" key="1">
    <citation type="submission" date="2016-10" db="EMBL/GenBank/DDBJ databases">
        <authorList>
            <person name="de Groot N.N."/>
        </authorList>
    </citation>
    <scope>NUCLEOTIDE SEQUENCE [LARGE SCALE GENOMIC DNA]</scope>
    <source>
        <strain evidence="1 2">DSM 23031</strain>
    </source>
</reference>